<dbReference type="PANTHER" id="PTHR43685">
    <property type="entry name" value="GLYCOSYLTRANSFERASE"/>
    <property type="match status" value="1"/>
</dbReference>
<dbReference type="InterPro" id="IPR001173">
    <property type="entry name" value="Glyco_trans_2-like"/>
</dbReference>
<keyword evidence="2" id="KW-0808">Transferase</keyword>
<dbReference type="Pfam" id="PF00535">
    <property type="entry name" value="Glycos_transf_2"/>
    <property type="match status" value="1"/>
</dbReference>
<organism evidence="2 3">
    <name type="scientific">Geobacter soli</name>
    <dbReference type="NCBI Taxonomy" id="1510391"/>
    <lineage>
        <taxon>Bacteria</taxon>
        <taxon>Pseudomonadati</taxon>
        <taxon>Thermodesulfobacteriota</taxon>
        <taxon>Desulfuromonadia</taxon>
        <taxon>Geobacterales</taxon>
        <taxon>Geobacteraceae</taxon>
        <taxon>Geobacter</taxon>
    </lineage>
</organism>
<evidence type="ECO:0000313" key="3">
    <source>
        <dbReference type="Proteomes" id="UP000031433"/>
    </source>
</evidence>
<proteinExistence type="predicted"/>
<dbReference type="AlphaFoldDB" id="A0A0C1QV04"/>
<dbReference type="InterPro" id="IPR050834">
    <property type="entry name" value="Glycosyltransf_2"/>
</dbReference>
<dbReference type="Proteomes" id="UP000031433">
    <property type="component" value="Unassembled WGS sequence"/>
</dbReference>
<dbReference type="RefSeq" id="WP_039644163.1">
    <property type="nucleotide sequence ID" value="NZ_JXBL01000001.1"/>
</dbReference>
<dbReference type="Gene3D" id="3.90.550.10">
    <property type="entry name" value="Spore Coat Polysaccharide Biosynthesis Protein SpsA, Chain A"/>
    <property type="match status" value="1"/>
</dbReference>
<dbReference type="InterPro" id="IPR029044">
    <property type="entry name" value="Nucleotide-diphossugar_trans"/>
</dbReference>
<feature type="domain" description="Glycosyltransferase 2-like" evidence="1">
    <location>
        <begin position="5"/>
        <end position="178"/>
    </location>
</feature>
<protein>
    <submittedName>
        <fullName evidence="2">Glycosyl transferase</fullName>
    </submittedName>
</protein>
<dbReference type="CDD" id="cd00761">
    <property type="entry name" value="Glyco_tranf_GTA_type"/>
    <property type="match status" value="1"/>
</dbReference>
<accession>A0A0C1QV04</accession>
<comment type="caution">
    <text evidence="2">The sequence shown here is derived from an EMBL/GenBank/DDBJ whole genome shotgun (WGS) entry which is preliminary data.</text>
</comment>
<dbReference type="EMBL" id="JXBL01000001">
    <property type="protein sequence ID" value="KIE42001.1"/>
    <property type="molecule type" value="Genomic_DNA"/>
</dbReference>
<dbReference type="GO" id="GO:0016740">
    <property type="term" value="F:transferase activity"/>
    <property type="evidence" value="ECO:0007669"/>
    <property type="project" value="UniProtKB-KW"/>
</dbReference>
<dbReference type="PANTHER" id="PTHR43685:SF12">
    <property type="entry name" value="GLYCOSYL TRANSFERASE FAMILY 2"/>
    <property type="match status" value="1"/>
</dbReference>
<name>A0A0C1QV04_9BACT</name>
<evidence type="ECO:0000313" key="2">
    <source>
        <dbReference type="EMBL" id="KIE42001.1"/>
    </source>
</evidence>
<evidence type="ECO:0000259" key="1">
    <source>
        <dbReference type="Pfam" id="PF00535"/>
    </source>
</evidence>
<sequence length="312" mass="34661">MPKLSIIIPAYNNAHLLPETLDSIFSQDCEPFELIVVDDGSTDNTRDVVEGYGRGIVYLWQENSGGCSKPRNVGIRHATGEYIVMFDSDDIMMPGKIRWQMDFLDRNPGVDFVFTDFCDFHGTEILASHITTCPIFNSLPIQKVGEDAHVISSTDAYETLLVENFIGGSAMMFRKSLFNEAGPFDETLEVSEDIDFTLRVARTHAVGFINRIGHHRRLHDGNMTSKAEKILTRSLRVFGGHLSAPKSPTAQQRLIDKVAGLHGALAYHYRENARYGEALAEYRASLSLRPACLGTYKAMAKLAVMAIARGGK</sequence>
<keyword evidence="3" id="KW-1185">Reference proteome</keyword>
<dbReference type="SUPFAM" id="SSF53448">
    <property type="entry name" value="Nucleotide-diphospho-sugar transferases"/>
    <property type="match status" value="1"/>
</dbReference>
<reference evidence="2 3" key="1">
    <citation type="submission" date="2015-01" db="EMBL/GenBank/DDBJ databases">
        <title>Genome sequence of the anaerobic bacterium Geobacter soli GSS01, a dissimilatory Fe(III) reducer from soil.</title>
        <authorList>
            <person name="Yang G."/>
            <person name="Zhou S."/>
        </authorList>
    </citation>
    <scope>NUCLEOTIDE SEQUENCE [LARGE SCALE GENOMIC DNA]</scope>
    <source>
        <strain evidence="2 3">GSS01</strain>
    </source>
</reference>
<gene>
    <name evidence="2" type="ORF">SE37_04840</name>
</gene>